<sequence>METNLEISKLLNAHKKLIRHISPALKPQIFRIKQLFVRRILKNSNRSLFNPLSVITGTFRVLTTNRYPSTDQLATNVSAKEKMLNAYRLNYDILEFNIVYTVAPSEVNGSSREDISVTEPATCSLDTRRKCNTTWEFFRWVGAEFPTHSAWVTVFGRLTARNLLRTSFANNGDLAKIIIFLGNTCTLLDKQSTNDRVILCVILARCYKHSNLRVRFPHSINAASQSANELSETFTTEQQLKKNFAGSREKWHPHTVSEATVFVEPQQIVFISGFGYEAKIFVPTENFIFP</sequence>
<reference evidence="1 2" key="1">
    <citation type="submission" date="2015-07" db="EMBL/GenBank/DDBJ databases">
        <title>The genome of Melipona quadrifasciata.</title>
        <authorList>
            <person name="Pan H."/>
            <person name="Kapheim K."/>
        </authorList>
    </citation>
    <scope>NUCLEOTIDE SEQUENCE [LARGE SCALE GENOMIC DNA]</scope>
    <source>
        <strain evidence="1">0111107301</strain>
        <tissue evidence="1">Whole body</tissue>
    </source>
</reference>
<accession>A0A0N0U6C0</accession>
<protein>
    <submittedName>
        <fullName evidence="1">Uncharacterized protein</fullName>
    </submittedName>
</protein>
<dbReference type="EMBL" id="KQ435748">
    <property type="protein sequence ID" value="KOX76451.1"/>
    <property type="molecule type" value="Genomic_DNA"/>
</dbReference>
<keyword evidence="2" id="KW-1185">Reference proteome</keyword>
<name>A0A0N0U6C0_9HYME</name>
<dbReference type="Proteomes" id="UP000053105">
    <property type="component" value="Unassembled WGS sequence"/>
</dbReference>
<evidence type="ECO:0000313" key="2">
    <source>
        <dbReference type="Proteomes" id="UP000053105"/>
    </source>
</evidence>
<proteinExistence type="predicted"/>
<dbReference type="AlphaFoldDB" id="A0A0N0U6C0"/>
<organism evidence="1 2">
    <name type="scientific">Melipona quadrifasciata</name>
    <dbReference type="NCBI Taxonomy" id="166423"/>
    <lineage>
        <taxon>Eukaryota</taxon>
        <taxon>Metazoa</taxon>
        <taxon>Ecdysozoa</taxon>
        <taxon>Arthropoda</taxon>
        <taxon>Hexapoda</taxon>
        <taxon>Insecta</taxon>
        <taxon>Pterygota</taxon>
        <taxon>Neoptera</taxon>
        <taxon>Endopterygota</taxon>
        <taxon>Hymenoptera</taxon>
        <taxon>Apocrita</taxon>
        <taxon>Aculeata</taxon>
        <taxon>Apoidea</taxon>
        <taxon>Anthophila</taxon>
        <taxon>Apidae</taxon>
        <taxon>Melipona</taxon>
    </lineage>
</organism>
<gene>
    <name evidence="1" type="ORF">WN51_12132</name>
</gene>
<evidence type="ECO:0000313" key="1">
    <source>
        <dbReference type="EMBL" id="KOX76451.1"/>
    </source>
</evidence>